<organism evidence="2 3">
    <name type="scientific">Rubripirellula lacrimiformis</name>
    <dbReference type="NCBI Taxonomy" id="1930273"/>
    <lineage>
        <taxon>Bacteria</taxon>
        <taxon>Pseudomonadati</taxon>
        <taxon>Planctomycetota</taxon>
        <taxon>Planctomycetia</taxon>
        <taxon>Pirellulales</taxon>
        <taxon>Pirellulaceae</taxon>
        <taxon>Rubripirellula</taxon>
    </lineage>
</organism>
<reference evidence="2 3" key="1">
    <citation type="submission" date="2019-02" db="EMBL/GenBank/DDBJ databases">
        <title>Deep-cultivation of Planctomycetes and their phenomic and genomic characterization uncovers novel biology.</title>
        <authorList>
            <person name="Wiegand S."/>
            <person name="Jogler M."/>
            <person name="Boedeker C."/>
            <person name="Pinto D."/>
            <person name="Vollmers J."/>
            <person name="Rivas-Marin E."/>
            <person name="Kohn T."/>
            <person name="Peeters S.H."/>
            <person name="Heuer A."/>
            <person name="Rast P."/>
            <person name="Oberbeckmann S."/>
            <person name="Bunk B."/>
            <person name="Jeske O."/>
            <person name="Meyerdierks A."/>
            <person name="Storesund J.E."/>
            <person name="Kallscheuer N."/>
            <person name="Luecker S."/>
            <person name="Lage O.M."/>
            <person name="Pohl T."/>
            <person name="Merkel B.J."/>
            <person name="Hornburger P."/>
            <person name="Mueller R.-W."/>
            <person name="Bruemmer F."/>
            <person name="Labrenz M."/>
            <person name="Spormann A.M."/>
            <person name="Op den Camp H."/>
            <person name="Overmann J."/>
            <person name="Amann R."/>
            <person name="Jetten M.S.M."/>
            <person name="Mascher T."/>
            <person name="Medema M.H."/>
            <person name="Devos D.P."/>
            <person name="Kaster A.-K."/>
            <person name="Ovreas L."/>
            <person name="Rohde M."/>
            <person name="Galperin M.Y."/>
            <person name="Jogler C."/>
        </authorList>
    </citation>
    <scope>NUCLEOTIDE SEQUENCE [LARGE SCALE GENOMIC DNA]</scope>
    <source>
        <strain evidence="2 3">K22_7</strain>
    </source>
</reference>
<proteinExistence type="predicted"/>
<accession>A0A517N8N1</accession>
<name>A0A517N8N1_9BACT</name>
<dbReference type="Proteomes" id="UP000318538">
    <property type="component" value="Chromosome"/>
</dbReference>
<dbReference type="SUPFAM" id="SSF53448">
    <property type="entry name" value="Nucleotide-diphospho-sugar transferases"/>
    <property type="match status" value="1"/>
</dbReference>
<evidence type="ECO:0000313" key="2">
    <source>
        <dbReference type="EMBL" id="QDT03493.1"/>
    </source>
</evidence>
<gene>
    <name evidence="2" type="ORF">K227x_18770</name>
</gene>
<dbReference type="InterPro" id="IPR029044">
    <property type="entry name" value="Nucleotide-diphossugar_trans"/>
</dbReference>
<evidence type="ECO:0000313" key="3">
    <source>
        <dbReference type="Proteomes" id="UP000318538"/>
    </source>
</evidence>
<dbReference type="AlphaFoldDB" id="A0A517N8N1"/>
<evidence type="ECO:0000256" key="1">
    <source>
        <dbReference type="SAM" id="MobiDB-lite"/>
    </source>
</evidence>
<protein>
    <recommendedName>
        <fullName evidence="4">Glycosyltransferase 2-like domain-containing protein</fullName>
    </recommendedName>
</protein>
<evidence type="ECO:0008006" key="4">
    <source>
        <dbReference type="Google" id="ProtNLM"/>
    </source>
</evidence>
<dbReference type="KEGG" id="rlc:K227x_18770"/>
<dbReference type="Gene3D" id="3.90.550.10">
    <property type="entry name" value="Spore Coat Polysaccharide Biosynthesis Protein SpsA, Chain A"/>
    <property type="match status" value="1"/>
</dbReference>
<feature type="compositionally biased region" description="Polar residues" evidence="1">
    <location>
        <begin position="327"/>
        <end position="339"/>
    </location>
</feature>
<keyword evidence="3" id="KW-1185">Reference proteome</keyword>
<dbReference type="EMBL" id="CP036525">
    <property type="protein sequence ID" value="QDT03493.1"/>
    <property type="molecule type" value="Genomic_DNA"/>
</dbReference>
<feature type="region of interest" description="Disordered" evidence="1">
    <location>
        <begin position="316"/>
        <end position="339"/>
    </location>
</feature>
<sequence>MTTRTSLSFSEVTDLRLAVAVFAFRRPQHLRLTLDRLSLAEGFEDATICIFVDGPKSAIDRSLVLETIEVAKTFEQKNSKVGISVSVSVSKTNHGLSESIVSAVTQLCEKHGHAVVLEDDLLVSSNFLTYMKEYLIKYRDCPKVLQISGHAHDTTQGFASFARLTTSWGWATWSDRWTEFIAAREKGDFKIPVARDRGKEFNFNNSYPYDVLLKLQQRGLVNSWAIHFHYHAFNRRMCTLFPPASLVQNIGFDGSGEHCRASRQNAAQASASPFLPPGNVCVDDGREKSIQKSLKGLFGSTYLRRRLGMQYRLIKHRLKNRSHREQSPPSGSTDEAVNG</sequence>